<name>A0A915JB72_ROMCU</name>
<reference evidence="2" key="1">
    <citation type="submission" date="2022-11" db="UniProtKB">
        <authorList>
            <consortium name="WormBaseParasite"/>
        </authorList>
    </citation>
    <scope>IDENTIFICATION</scope>
</reference>
<protein>
    <submittedName>
        <fullName evidence="2">Uncharacterized protein</fullName>
    </submittedName>
</protein>
<accession>A0A915JB72</accession>
<evidence type="ECO:0000313" key="1">
    <source>
        <dbReference type="Proteomes" id="UP000887565"/>
    </source>
</evidence>
<evidence type="ECO:0000313" key="2">
    <source>
        <dbReference type="WBParaSite" id="nRc.2.0.1.t23743-RA"/>
    </source>
</evidence>
<proteinExistence type="predicted"/>
<dbReference type="AlphaFoldDB" id="A0A915JB72"/>
<dbReference type="Proteomes" id="UP000887565">
    <property type="component" value="Unplaced"/>
</dbReference>
<keyword evidence="1" id="KW-1185">Reference proteome</keyword>
<sequence length="80" mass="8915">MGIGQLGIRSIGNLLDWEFAQMGISRGKLRGACCYFASICKWSSGRRTAMENSMDAVASHKKLSRLQITMEKSDKKEKAM</sequence>
<organism evidence="1 2">
    <name type="scientific">Romanomermis culicivorax</name>
    <name type="common">Nematode worm</name>
    <dbReference type="NCBI Taxonomy" id="13658"/>
    <lineage>
        <taxon>Eukaryota</taxon>
        <taxon>Metazoa</taxon>
        <taxon>Ecdysozoa</taxon>
        <taxon>Nematoda</taxon>
        <taxon>Enoplea</taxon>
        <taxon>Dorylaimia</taxon>
        <taxon>Mermithida</taxon>
        <taxon>Mermithoidea</taxon>
        <taxon>Mermithidae</taxon>
        <taxon>Romanomermis</taxon>
    </lineage>
</organism>
<dbReference type="WBParaSite" id="nRc.2.0.1.t23743-RA">
    <property type="protein sequence ID" value="nRc.2.0.1.t23743-RA"/>
    <property type="gene ID" value="nRc.2.0.1.g23743"/>
</dbReference>